<evidence type="ECO:0000256" key="8">
    <source>
        <dbReference type="ARBA" id="ARBA00022763"/>
    </source>
</evidence>
<evidence type="ECO:0000256" key="15">
    <source>
        <dbReference type="ARBA" id="ARBA00030920"/>
    </source>
</evidence>
<proteinExistence type="inferred from homology"/>
<comment type="subunit">
    <text evidence="3">Homodimer.</text>
</comment>
<dbReference type="InterPro" id="IPR036614">
    <property type="entry name" value="RusA-like_sf"/>
</dbReference>
<dbReference type="InterPro" id="IPR016281">
    <property type="entry name" value="Endonuclease_RusA"/>
</dbReference>
<evidence type="ECO:0000256" key="12">
    <source>
        <dbReference type="ARBA" id="ARBA00023204"/>
    </source>
</evidence>
<sequence>MFEAELPYPPSINHYWRRVGFRTLISREGRRFRQRVLAILAARRVNPLSGPLAVEVDVYPPDRRRRDIDNVQKALLDALQHGGVYGDDSQVVRLAIVKCDPVEGGKTVVRVRCV</sequence>
<keyword evidence="5" id="KW-0540">Nuclease</keyword>
<evidence type="ECO:0000256" key="7">
    <source>
        <dbReference type="ARBA" id="ARBA00022759"/>
    </source>
</evidence>
<dbReference type="SUPFAM" id="SSF103084">
    <property type="entry name" value="Holliday junction resolvase RusA"/>
    <property type="match status" value="1"/>
</dbReference>
<keyword evidence="11" id="KW-0233">DNA recombination</keyword>
<evidence type="ECO:0000256" key="5">
    <source>
        <dbReference type="ARBA" id="ARBA00022722"/>
    </source>
</evidence>
<dbReference type="Gene3D" id="3.30.1330.70">
    <property type="entry name" value="Holliday junction resolvase RusA"/>
    <property type="match status" value="1"/>
</dbReference>
<evidence type="ECO:0000256" key="10">
    <source>
        <dbReference type="ARBA" id="ARBA00022842"/>
    </source>
</evidence>
<gene>
    <name evidence="17" type="ORF">H0921_00275</name>
</gene>
<keyword evidence="10" id="KW-0460">Magnesium</keyword>
<dbReference type="AlphaFoldDB" id="A0A7V8VAQ5"/>
<comment type="similarity">
    <text evidence="2">Belongs to the RusA family.</text>
</comment>
<keyword evidence="9" id="KW-0378">Hydrolase</keyword>
<accession>A0A7V8VAQ5</accession>
<evidence type="ECO:0000256" key="1">
    <source>
        <dbReference type="ARBA" id="ARBA00001946"/>
    </source>
</evidence>
<evidence type="ECO:0000313" key="17">
    <source>
        <dbReference type="EMBL" id="MBA2224594.1"/>
    </source>
</evidence>
<dbReference type="EC" id="3.1.21.10" evidence="14"/>
<evidence type="ECO:0000256" key="16">
    <source>
        <dbReference type="ARBA" id="ARBA00031953"/>
    </source>
</evidence>
<dbReference type="GO" id="GO:0008821">
    <property type="term" value="F:crossover junction DNA endonuclease activity"/>
    <property type="evidence" value="ECO:0007669"/>
    <property type="project" value="UniProtKB-EC"/>
</dbReference>
<dbReference type="GO" id="GO:0006310">
    <property type="term" value="P:DNA recombination"/>
    <property type="evidence" value="ECO:0007669"/>
    <property type="project" value="UniProtKB-KW"/>
</dbReference>
<dbReference type="Proteomes" id="UP000542342">
    <property type="component" value="Unassembled WGS sequence"/>
</dbReference>
<dbReference type="Pfam" id="PF05866">
    <property type="entry name" value="RusA"/>
    <property type="match status" value="1"/>
</dbReference>
<protein>
    <recommendedName>
        <fullName evidence="4">Crossover junction endodeoxyribonuclease RusA</fullName>
        <ecNumber evidence="14">3.1.21.10</ecNumber>
    </recommendedName>
    <alternativeName>
        <fullName evidence="15">Holliday junction nuclease RusA</fullName>
    </alternativeName>
    <alternativeName>
        <fullName evidence="16">Holliday junction resolvase</fullName>
    </alternativeName>
</protein>
<dbReference type="GO" id="GO:0000287">
    <property type="term" value="F:magnesium ion binding"/>
    <property type="evidence" value="ECO:0007669"/>
    <property type="project" value="InterPro"/>
</dbReference>
<dbReference type="RefSeq" id="WP_194536035.1">
    <property type="nucleotide sequence ID" value="NZ_JACEFB010000001.1"/>
</dbReference>
<dbReference type="InterPro" id="IPR008822">
    <property type="entry name" value="Endonuclease_RusA-like"/>
</dbReference>
<evidence type="ECO:0000313" key="18">
    <source>
        <dbReference type="Proteomes" id="UP000542342"/>
    </source>
</evidence>
<comment type="catalytic activity">
    <reaction evidence="13">
        <text>Endonucleolytic cleavage at a junction such as a reciprocal single-stranded crossover between two homologous DNA duplexes (Holliday junction).</text>
        <dbReference type="EC" id="3.1.21.10"/>
    </reaction>
</comment>
<name>A0A7V8VAQ5_9BACT</name>
<keyword evidence="18" id="KW-1185">Reference proteome</keyword>
<comment type="cofactor">
    <cofactor evidence="1">
        <name>Mg(2+)</name>
        <dbReference type="ChEBI" id="CHEBI:18420"/>
    </cofactor>
</comment>
<comment type="caution">
    <text evidence="17">The sequence shown here is derived from an EMBL/GenBank/DDBJ whole genome shotgun (WGS) entry which is preliminary data.</text>
</comment>
<evidence type="ECO:0000256" key="4">
    <source>
        <dbReference type="ARBA" id="ARBA00014885"/>
    </source>
</evidence>
<evidence type="ECO:0000256" key="14">
    <source>
        <dbReference type="ARBA" id="ARBA00029488"/>
    </source>
</evidence>
<dbReference type="PIRSF" id="PIRSF001007">
    <property type="entry name" value="RusA"/>
    <property type="match status" value="1"/>
</dbReference>
<evidence type="ECO:0000256" key="3">
    <source>
        <dbReference type="ARBA" id="ARBA00011738"/>
    </source>
</evidence>
<keyword evidence="12" id="KW-0234">DNA repair</keyword>
<organism evidence="17 18">
    <name type="scientific">Thermogemmata fonticola</name>
    <dbReference type="NCBI Taxonomy" id="2755323"/>
    <lineage>
        <taxon>Bacteria</taxon>
        <taxon>Pseudomonadati</taxon>
        <taxon>Planctomycetota</taxon>
        <taxon>Planctomycetia</taxon>
        <taxon>Gemmatales</taxon>
        <taxon>Gemmataceae</taxon>
        <taxon>Thermogemmata</taxon>
    </lineage>
</organism>
<dbReference type="EMBL" id="JACEFB010000001">
    <property type="protein sequence ID" value="MBA2224594.1"/>
    <property type="molecule type" value="Genomic_DNA"/>
</dbReference>
<keyword evidence="8" id="KW-0227">DNA damage</keyword>
<dbReference type="GO" id="GO:0006281">
    <property type="term" value="P:DNA repair"/>
    <property type="evidence" value="ECO:0007669"/>
    <property type="project" value="UniProtKB-KW"/>
</dbReference>
<evidence type="ECO:0000256" key="13">
    <source>
        <dbReference type="ARBA" id="ARBA00029354"/>
    </source>
</evidence>
<keyword evidence="6" id="KW-0479">Metal-binding</keyword>
<evidence type="ECO:0000256" key="2">
    <source>
        <dbReference type="ARBA" id="ARBA00008865"/>
    </source>
</evidence>
<evidence type="ECO:0000256" key="6">
    <source>
        <dbReference type="ARBA" id="ARBA00022723"/>
    </source>
</evidence>
<evidence type="ECO:0000256" key="9">
    <source>
        <dbReference type="ARBA" id="ARBA00022801"/>
    </source>
</evidence>
<reference evidence="17 18" key="1">
    <citation type="submission" date="2020-07" db="EMBL/GenBank/DDBJ databases">
        <title>Thermogemmata thermophila gen. nov., sp. nov., a novel moderate thermophilic planctomycete from a Kamchatka hot spring.</title>
        <authorList>
            <person name="Elcheninov A.G."/>
            <person name="Podosokorskaya O.A."/>
            <person name="Kovaleva O.L."/>
            <person name="Novikov A."/>
            <person name="Bonch-Osmolovskaya E.A."/>
            <person name="Toshchakov S.V."/>
            <person name="Kublanov I.V."/>
        </authorList>
    </citation>
    <scope>NUCLEOTIDE SEQUENCE [LARGE SCALE GENOMIC DNA]</scope>
    <source>
        <strain evidence="17 18">2918</strain>
    </source>
</reference>
<keyword evidence="7" id="KW-0255">Endonuclease</keyword>
<evidence type="ECO:0000256" key="11">
    <source>
        <dbReference type="ARBA" id="ARBA00023172"/>
    </source>
</evidence>